<dbReference type="InterPro" id="IPR001907">
    <property type="entry name" value="ClpP"/>
</dbReference>
<comment type="caution">
    <text evidence="7">The sequence shown here is derived from an EMBL/GenBank/DDBJ whole genome shotgun (WGS) entry which is preliminary data.</text>
</comment>
<dbReference type="InterPro" id="IPR023562">
    <property type="entry name" value="ClpP/TepA"/>
</dbReference>
<evidence type="ECO:0000313" key="8">
    <source>
        <dbReference type="Proteomes" id="UP001429745"/>
    </source>
</evidence>
<dbReference type="CDD" id="cd07016">
    <property type="entry name" value="S14_ClpP_1"/>
    <property type="match status" value="1"/>
</dbReference>
<keyword evidence="3" id="KW-0645">Protease</keyword>
<evidence type="ECO:0000256" key="5">
    <source>
        <dbReference type="ARBA" id="ARBA00022825"/>
    </source>
</evidence>
<reference evidence="7 8" key="1">
    <citation type="submission" date="2020-04" db="EMBL/GenBank/DDBJ databases">
        <title>CFH 90308 Microbacterium sp.</title>
        <authorList>
            <person name="Nie G."/>
            <person name="Ming H."/>
            <person name="Xia T."/>
        </authorList>
    </citation>
    <scope>NUCLEOTIDE SEQUENCE [LARGE SCALE GENOMIC DNA]</scope>
    <source>
        <strain evidence="7 8">CFH 90308</strain>
    </source>
</reference>
<proteinExistence type="inferred from homology"/>
<dbReference type="SUPFAM" id="SSF52096">
    <property type="entry name" value="ClpP/crotonase"/>
    <property type="match status" value="1"/>
</dbReference>
<accession>A0ABX1KB05</accession>
<evidence type="ECO:0000256" key="3">
    <source>
        <dbReference type="ARBA" id="ARBA00022670"/>
    </source>
</evidence>
<keyword evidence="2" id="KW-0963">Cytoplasm</keyword>
<protein>
    <recommendedName>
        <fullName evidence="6">ATP-dependent Clp protease proteolytic subunit</fullName>
    </recommendedName>
</protein>
<evidence type="ECO:0000256" key="2">
    <source>
        <dbReference type="ARBA" id="ARBA00022490"/>
    </source>
</evidence>
<dbReference type="Proteomes" id="UP001429745">
    <property type="component" value="Unassembled WGS sequence"/>
</dbReference>
<dbReference type="RefSeq" id="WP_168911088.1">
    <property type="nucleotide sequence ID" value="NZ_JABACI010000001.1"/>
</dbReference>
<dbReference type="PANTHER" id="PTHR10381:SF70">
    <property type="entry name" value="ATP-DEPENDENT CLP PROTEASE PROTEOLYTIC SUBUNIT"/>
    <property type="match status" value="1"/>
</dbReference>
<dbReference type="NCBIfam" id="NF045542">
    <property type="entry name" value="Clp_rel_HeadMat"/>
    <property type="match status" value="1"/>
</dbReference>
<evidence type="ECO:0000313" key="7">
    <source>
        <dbReference type="EMBL" id="NLP82596.1"/>
    </source>
</evidence>
<organism evidence="7 8">
    <name type="scientific">Microbacterium salsuginis</name>
    <dbReference type="NCBI Taxonomy" id="2722803"/>
    <lineage>
        <taxon>Bacteria</taxon>
        <taxon>Bacillati</taxon>
        <taxon>Actinomycetota</taxon>
        <taxon>Actinomycetes</taxon>
        <taxon>Micrococcales</taxon>
        <taxon>Microbacteriaceae</taxon>
        <taxon>Microbacterium</taxon>
    </lineage>
</organism>
<comment type="similarity">
    <text evidence="1 6">Belongs to the peptidase S14 family.</text>
</comment>
<dbReference type="Gene3D" id="3.90.226.10">
    <property type="entry name" value="2-enoyl-CoA Hydratase, Chain A, domain 1"/>
    <property type="match status" value="1"/>
</dbReference>
<evidence type="ECO:0000256" key="6">
    <source>
        <dbReference type="RuleBase" id="RU003567"/>
    </source>
</evidence>
<evidence type="ECO:0000256" key="4">
    <source>
        <dbReference type="ARBA" id="ARBA00022801"/>
    </source>
</evidence>
<dbReference type="EMBL" id="JABACI010000001">
    <property type="protein sequence ID" value="NLP82596.1"/>
    <property type="molecule type" value="Genomic_DNA"/>
</dbReference>
<evidence type="ECO:0000256" key="1">
    <source>
        <dbReference type="ARBA" id="ARBA00007039"/>
    </source>
</evidence>
<dbReference type="PRINTS" id="PR00127">
    <property type="entry name" value="CLPPROTEASEP"/>
</dbReference>
<dbReference type="Pfam" id="PF00574">
    <property type="entry name" value="CLP_protease"/>
    <property type="match status" value="1"/>
</dbReference>
<dbReference type="PANTHER" id="PTHR10381">
    <property type="entry name" value="ATP-DEPENDENT CLP PROTEASE PROTEOLYTIC SUBUNIT"/>
    <property type="match status" value="1"/>
</dbReference>
<sequence length="421" mass="44192">MTRRDNRYWGKEPLPQSKAEFFNAVTTPAPSGDGTVATIRLYGPIDSWGGFWGVSAKDVSAVLDALPKSVDQIVLRINSPGGEVFEGVSILNMLRAHKATVTAVVDGRAASAASVVAAGCNECVMSPGTQMMIHSPSVIAWGNATVLRKQAEILDGIEKSIVEIYTAKAGEKDWATLLADETWMTASEAVEEGLADRVAVVPDAGEAETVGADDEALLIPDEDEPEDSAARLVVFASEVRASAPKLPVSTESGDPNRKESVVAHDDFKAGIVKRLGVTDAEASDESVFAALDEALAGKADNPAANAATPPLPKGAVVMDGAALEDLKAQAALGAQAREEQISARRDAIVASALKEGRITAESKDSWREQLDKDEEGITALLEKFPKNTALPVAELGHSDEVTDSESALYARVYGGAAKEGA</sequence>
<dbReference type="InterPro" id="IPR029045">
    <property type="entry name" value="ClpP/crotonase-like_dom_sf"/>
</dbReference>
<keyword evidence="5" id="KW-0720">Serine protease</keyword>
<keyword evidence="4" id="KW-0378">Hydrolase</keyword>
<gene>
    <name evidence="7" type="ORF">HF576_01920</name>
</gene>
<name>A0ABX1KB05_9MICO</name>
<keyword evidence="8" id="KW-1185">Reference proteome</keyword>